<protein>
    <submittedName>
        <fullName evidence="2">Uncharacterized protein</fullName>
    </submittedName>
</protein>
<name>E9H2D8_DAPPU</name>
<accession>E9H2D8</accession>
<gene>
    <name evidence="2" type="ORF">DAPPUDRAFT_324663</name>
</gene>
<evidence type="ECO:0000313" key="2">
    <source>
        <dbReference type="EMBL" id="EFX74157.1"/>
    </source>
</evidence>
<proteinExistence type="predicted"/>
<dbReference type="AlphaFoldDB" id="E9H2D8"/>
<keyword evidence="3" id="KW-1185">Reference proteome</keyword>
<dbReference type="HOGENOM" id="CLU_056820_0_0_1"/>
<feature type="coiled-coil region" evidence="1">
    <location>
        <begin position="42"/>
        <end position="121"/>
    </location>
</feature>
<reference evidence="2 3" key="1">
    <citation type="journal article" date="2011" name="Science">
        <title>The ecoresponsive genome of Daphnia pulex.</title>
        <authorList>
            <person name="Colbourne J.K."/>
            <person name="Pfrender M.E."/>
            <person name="Gilbert D."/>
            <person name="Thomas W.K."/>
            <person name="Tucker A."/>
            <person name="Oakley T.H."/>
            <person name="Tokishita S."/>
            <person name="Aerts A."/>
            <person name="Arnold G.J."/>
            <person name="Basu M.K."/>
            <person name="Bauer D.J."/>
            <person name="Caceres C.E."/>
            <person name="Carmel L."/>
            <person name="Casola C."/>
            <person name="Choi J.H."/>
            <person name="Detter J.C."/>
            <person name="Dong Q."/>
            <person name="Dusheyko S."/>
            <person name="Eads B.D."/>
            <person name="Frohlich T."/>
            <person name="Geiler-Samerotte K.A."/>
            <person name="Gerlach D."/>
            <person name="Hatcher P."/>
            <person name="Jogdeo S."/>
            <person name="Krijgsveld J."/>
            <person name="Kriventseva E.V."/>
            <person name="Kultz D."/>
            <person name="Laforsch C."/>
            <person name="Lindquist E."/>
            <person name="Lopez J."/>
            <person name="Manak J.R."/>
            <person name="Muller J."/>
            <person name="Pangilinan J."/>
            <person name="Patwardhan R.P."/>
            <person name="Pitluck S."/>
            <person name="Pritham E.J."/>
            <person name="Rechtsteiner A."/>
            <person name="Rho M."/>
            <person name="Rogozin I.B."/>
            <person name="Sakarya O."/>
            <person name="Salamov A."/>
            <person name="Schaack S."/>
            <person name="Shapiro H."/>
            <person name="Shiga Y."/>
            <person name="Skalitzky C."/>
            <person name="Smith Z."/>
            <person name="Souvorov A."/>
            <person name="Sung W."/>
            <person name="Tang Z."/>
            <person name="Tsuchiya D."/>
            <person name="Tu H."/>
            <person name="Vos H."/>
            <person name="Wang M."/>
            <person name="Wolf Y.I."/>
            <person name="Yamagata H."/>
            <person name="Yamada T."/>
            <person name="Ye Y."/>
            <person name="Shaw J.R."/>
            <person name="Andrews J."/>
            <person name="Crease T.J."/>
            <person name="Tang H."/>
            <person name="Lucas S.M."/>
            <person name="Robertson H.M."/>
            <person name="Bork P."/>
            <person name="Koonin E.V."/>
            <person name="Zdobnov E.M."/>
            <person name="Grigoriev I.V."/>
            <person name="Lynch M."/>
            <person name="Boore J.L."/>
        </authorList>
    </citation>
    <scope>NUCLEOTIDE SEQUENCE [LARGE SCALE GENOMIC DNA]</scope>
</reference>
<keyword evidence="1" id="KW-0175">Coiled coil</keyword>
<sequence>MTNARHILGMETTIDYLKELLSKEFDMNVKERTAVKILKKDVENARHINKCLIEQLQKAQAEKTEVNSALQYVLAVQHELSVNQKELVDAKSELVTAQNSISDLKAANAFLESKLADLQLQDEEKGPDTSSETVKTASIPRECSEKSLLEEKQTDYETLKSQYDLLKVELDSTVQMKNIVTCMFKELSKKHLYMIEYSGEQMYIDYEEKHAEFKGKLNSLKEDSTYEKQCSLIEQTLGCLEQQLKLLEDFREDFRIRIELLMCRIDQEFALVSDLSIRARKPSFEIPVDDFDQLLQVIAQIGGLELDEKLNPKKIDPHSE</sequence>
<dbReference type="InParanoid" id="E9H2D8"/>
<evidence type="ECO:0000313" key="3">
    <source>
        <dbReference type="Proteomes" id="UP000000305"/>
    </source>
</evidence>
<organism evidence="2 3">
    <name type="scientific">Daphnia pulex</name>
    <name type="common">Water flea</name>
    <dbReference type="NCBI Taxonomy" id="6669"/>
    <lineage>
        <taxon>Eukaryota</taxon>
        <taxon>Metazoa</taxon>
        <taxon>Ecdysozoa</taxon>
        <taxon>Arthropoda</taxon>
        <taxon>Crustacea</taxon>
        <taxon>Branchiopoda</taxon>
        <taxon>Diplostraca</taxon>
        <taxon>Cladocera</taxon>
        <taxon>Anomopoda</taxon>
        <taxon>Daphniidae</taxon>
        <taxon>Daphnia</taxon>
    </lineage>
</organism>
<dbReference type="EMBL" id="GL732585">
    <property type="protein sequence ID" value="EFX74157.1"/>
    <property type="molecule type" value="Genomic_DNA"/>
</dbReference>
<evidence type="ECO:0000256" key="1">
    <source>
        <dbReference type="SAM" id="Coils"/>
    </source>
</evidence>
<dbReference type="OrthoDB" id="6351339at2759"/>
<dbReference type="Proteomes" id="UP000000305">
    <property type="component" value="Unassembled WGS sequence"/>
</dbReference>
<dbReference type="KEGG" id="dpx:DAPPUDRAFT_324663"/>